<dbReference type="EMBL" id="LVYI01000019">
    <property type="protein sequence ID" value="OAP53838.1"/>
    <property type="molecule type" value="Genomic_DNA"/>
</dbReference>
<keyword evidence="2" id="KW-1185">Reference proteome</keyword>
<evidence type="ECO:0000313" key="1">
    <source>
        <dbReference type="EMBL" id="OAP53838.1"/>
    </source>
</evidence>
<gene>
    <name evidence="1" type="ORF">AYL99_11961</name>
</gene>
<sequence>MLEVFQYLLPPVDVRMIEKALHVPCPAISETSHHCNPKLSSQWNSDDSGTFILVVSYFDMVPAVEESQTCSIWNPKFRLNICSGFHSVLGDFWKTKGAAQARSLNGD</sequence>
<reference evidence="1 2" key="1">
    <citation type="submission" date="2016-04" db="EMBL/GenBank/DDBJ databases">
        <title>Draft genome of Fonsecaea erecta CBS 125763.</title>
        <authorList>
            <person name="Weiss V.A."/>
            <person name="Vicente V.A."/>
            <person name="Raittz R.T."/>
            <person name="Moreno L.F."/>
            <person name="De Souza E.M."/>
            <person name="Pedrosa F.O."/>
            <person name="Steffens M.B."/>
            <person name="Faoro H."/>
            <person name="Tadra-Sfeir M.Z."/>
            <person name="Najafzadeh M.J."/>
            <person name="Felipe M.S."/>
            <person name="Teixeira M."/>
            <person name="Sun J."/>
            <person name="Xi L."/>
            <person name="Gomes R."/>
            <person name="De Azevedo C.M."/>
            <person name="Salgado C.G."/>
            <person name="Da Silva M.B."/>
            <person name="Nascimento M.F."/>
            <person name="Queiroz-Telles F."/>
            <person name="Attili D.S."/>
            <person name="Gorbushina A."/>
        </authorList>
    </citation>
    <scope>NUCLEOTIDE SEQUENCE [LARGE SCALE GENOMIC DNA]</scope>
    <source>
        <strain evidence="1 2">CBS 125763</strain>
    </source>
</reference>
<organism evidence="1 2">
    <name type="scientific">Fonsecaea erecta</name>
    <dbReference type="NCBI Taxonomy" id="1367422"/>
    <lineage>
        <taxon>Eukaryota</taxon>
        <taxon>Fungi</taxon>
        <taxon>Dikarya</taxon>
        <taxon>Ascomycota</taxon>
        <taxon>Pezizomycotina</taxon>
        <taxon>Eurotiomycetes</taxon>
        <taxon>Chaetothyriomycetidae</taxon>
        <taxon>Chaetothyriales</taxon>
        <taxon>Herpotrichiellaceae</taxon>
        <taxon>Fonsecaea</taxon>
    </lineage>
</organism>
<protein>
    <submittedName>
        <fullName evidence="1">Uncharacterized protein</fullName>
    </submittedName>
</protein>
<name>A0A178Z214_9EURO</name>
<comment type="caution">
    <text evidence="1">The sequence shown here is derived from an EMBL/GenBank/DDBJ whole genome shotgun (WGS) entry which is preliminary data.</text>
</comment>
<dbReference type="RefSeq" id="XP_018687205.1">
    <property type="nucleotide sequence ID" value="XM_018843465.1"/>
</dbReference>
<dbReference type="AlphaFoldDB" id="A0A178Z214"/>
<evidence type="ECO:0000313" key="2">
    <source>
        <dbReference type="Proteomes" id="UP000078343"/>
    </source>
</evidence>
<proteinExistence type="predicted"/>
<accession>A0A178Z214</accession>
<dbReference type="GeneID" id="30016128"/>
<dbReference type="Proteomes" id="UP000078343">
    <property type="component" value="Unassembled WGS sequence"/>
</dbReference>